<feature type="compositionally biased region" description="Polar residues" evidence="1">
    <location>
        <begin position="275"/>
        <end position="301"/>
    </location>
</feature>
<gene>
    <name evidence="2" type="ORF">B0J13DRAFT_531876</name>
</gene>
<organism evidence="2 3">
    <name type="scientific">Dactylonectria estremocensis</name>
    <dbReference type="NCBI Taxonomy" id="1079267"/>
    <lineage>
        <taxon>Eukaryota</taxon>
        <taxon>Fungi</taxon>
        <taxon>Dikarya</taxon>
        <taxon>Ascomycota</taxon>
        <taxon>Pezizomycotina</taxon>
        <taxon>Sordariomycetes</taxon>
        <taxon>Hypocreomycetidae</taxon>
        <taxon>Hypocreales</taxon>
        <taxon>Nectriaceae</taxon>
        <taxon>Dactylonectria</taxon>
    </lineage>
</organism>
<protein>
    <submittedName>
        <fullName evidence="2">Uncharacterized protein</fullName>
    </submittedName>
</protein>
<feature type="region of interest" description="Disordered" evidence="1">
    <location>
        <begin position="270"/>
        <end position="308"/>
    </location>
</feature>
<evidence type="ECO:0000256" key="1">
    <source>
        <dbReference type="SAM" id="MobiDB-lite"/>
    </source>
</evidence>
<dbReference type="OrthoDB" id="3564303at2759"/>
<proteinExistence type="predicted"/>
<dbReference type="AlphaFoldDB" id="A0A9P9DMP1"/>
<dbReference type="EMBL" id="JAGMUU010000027">
    <property type="protein sequence ID" value="KAH7121737.1"/>
    <property type="molecule type" value="Genomic_DNA"/>
</dbReference>
<feature type="compositionally biased region" description="Polar residues" evidence="1">
    <location>
        <begin position="59"/>
        <end position="73"/>
    </location>
</feature>
<sequence length="424" mass="47599">MQPLPEFDPDMVLEDHAAPLDTYDSPRCYSTPIPGNRGSLDVSGQLNNAPFSDVLPHSMSMQSNNGHGPSTPGTGVGVQGSNGQHLACHFLKMDVFQFQDCDRFRLSRFHDVMQHIRRRHLLGPYSCINCRLDWPPKMAGSEQLWVEHCRIVTCQYVSFEEAGKLLPWEFKLLKPDSDLSDPEKWKWVWARLTQNRAVPKTPYRVDVANETRVVLWGKAQNFMLQFLTEQYPATIEEPGELLLRRLILAVFGDISDTTIAAGTQTYLPRPLNQPMDATSSAIGDSQTVPESNLTRQDTGQYQLPRKDPLQGLTHTGAFVEGDGLINRQSFQPQRPSRPGMKNWGSQATHEVTPYGNAFSTMPNPQRQGYSPRSRLPSLPVSVEGIYPYPGSNAAVRRNVARYPTGPPVHDITLSPHGRQTRNRS</sequence>
<feature type="region of interest" description="Disordered" evidence="1">
    <location>
        <begin position="57"/>
        <end position="78"/>
    </location>
</feature>
<keyword evidence="3" id="KW-1185">Reference proteome</keyword>
<accession>A0A9P9DMP1</accession>
<reference evidence="2" key="1">
    <citation type="journal article" date="2021" name="Nat. Commun.">
        <title>Genetic determinants of endophytism in the Arabidopsis root mycobiome.</title>
        <authorList>
            <person name="Mesny F."/>
            <person name="Miyauchi S."/>
            <person name="Thiergart T."/>
            <person name="Pickel B."/>
            <person name="Atanasova L."/>
            <person name="Karlsson M."/>
            <person name="Huettel B."/>
            <person name="Barry K.W."/>
            <person name="Haridas S."/>
            <person name="Chen C."/>
            <person name="Bauer D."/>
            <person name="Andreopoulos W."/>
            <person name="Pangilinan J."/>
            <person name="LaButti K."/>
            <person name="Riley R."/>
            <person name="Lipzen A."/>
            <person name="Clum A."/>
            <person name="Drula E."/>
            <person name="Henrissat B."/>
            <person name="Kohler A."/>
            <person name="Grigoriev I.V."/>
            <person name="Martin F.M."/>
            <person name="Hacquard S."/>
        </authorList>
    </citation>
    <scope>NUCLEOTIDE SEQUENCE</scope>
    <source>
        <strain evidence="2">MPI-CAGE-AT-0021</strain>
    </source>
</reference>
<evidence type="ECO:0000313" key="3">
    <source>
        <dbReference type="Proteomes" id="UP000717696"/>
    </source>
</evidence>
<dbReference type="Proteomes" id="UP000717696">
    <property type="component" value="Unassembled WGS sequence"/>
</dbReference>
<comment type="caution">
    <text evidence="2">The sequence shown here is derived from an EMBL/GenBank/DDBJ whole genome shotgun (WGS) entry which is preliminary data.</text>
</comment>
<feature type="region of interest" description="Disordered" evidence="1">
    <location>
        <begin position="401"/>
        <end position="424"/>
    </location>
</feature>
<name>A0A9P9DMP1_9HYPO</name>
<evidence type="ECO:0000313" key="2">
    <source>
        <dbReference type="EMBL" id="KAH7121737.1"/>
    </source>
</evidence>